<comment type="caution">
    <text evidence="2">The sequence shown here is derived from an EMBL/GenBank/DDBJ whole genome shotgun (WGS) entry which is preliminary data.</text>
</comment>
<keyword evidence="3" id="KW-1185">Reference proteome</keyword>
<evidence type="ECO:0008006" key="4">
    <source>
        <dbReference type="Google" id="ProtNLM"/>
    </source>
</evidence>
<protein>
    <recommendedName>
        <fullName evidence="4">Transcriptional regulator</fullName>
    </recommendedName>
</protein>
<dbReference type="Proteomes" id="UP000614741">
    <property type="component" value="Unassembled WGS sequence"/>
</dbReference>
<feature type="region of interest" description="Disordered" evidence="1">
    <location>
        <begin position="256"/>
        <end position="288"/>
    </location>
</feature>
<reference evidence="2 3" key="1">
    <citation type="submission" date="2021-01" db="EMBL/GenBank/DDBJ databases">
        <title>Whole genome shotgun sequence of Cellulomonas phragmiteti NBRC 110785.</title>
        <authorList>
            <person name="Komaki H."/>
            <person name="Tamura T."/>
        </authorList>
    </citation>
    <scope>NUCLEOTIDE SEQUENCE [LARGE SCALE GENOMIC DNA]</scope>
    <source>
        <strain evidence="2 3">NBRC 110785</strain>
    </source>
</reference>
<dbReference type="EMBL" id="BONP01000032">
    <property type="protein sequence ID" value="GIG41631.1"/>
    <property type="molecule type" value="Genomic_DNA"/>
</dbReference>
<organism evidence="2 3">
    <name type="scientific">Cellulomonas phragmiteti</name>
    <dbReference type="NCBI Taxonomy" id="478780"/>
    <lineage>
        <taxon>Bacteria</taxon>
        <taxon>Bacillati</taxon>
        <taxon>Actinomycetota</taxon>
        <taxon>Actinomycetes</taxon>
        <taxon>Micrococcales</taxon>
        <taxon>Cellulomonadaceae</taxon>
        <taxon>Cellulomonas</taxon>
    </lineage>
</organism>
<proteinExistence type="predicted"/>
<sequence>MGAMNNDTERDVFAHIQHESGDGAALRADRLADALRTVAPLRKVFVQRQNTESERPSLLGKMVRARAVLPLRTFLLVHALEPVLEPWPLGTWAKLVGGTSAHPPSTEAVSRAFNSLVNLKLVERAPVGNGVRITPLLEDGSGRPFERASGKDAEVGPGYLVIPDVFWTSGLADRLKLPGLAMFLVALHETTQEQTYQIALERMAEWYGISERTAERGYLELSKEQLLLTHTQWVRDRKMRTPKGLVPRVHRALASPYSKAARDEAQAKNRKAARKAAAGATTAAAPPA</sequence>
<evidence type="ECO:0000313" key="2">
    <source>
        <dbReference type="EMBL" id="GIG41631.1"/>
    </source>
</evidence>
<accession>A0ABQ4DRQ2</accession>
<feature type="compositionally biased region" description="Low complexity" evidence="1">
    <location>
        <begin position="275"/>
        <end position="288"/>
    </location>
</feature>
<evidence type="ECO:0000313" key="3">
    <source>
        <dbReference type="Proteomes" id="UP000614741"/>
    </source>
</evidence>
<evidence type="ECO:0000256" key="1">
    <source>
        <dbReference type="SAM" id="MobiDB-lite"/>
    </source>
</evidence>
<gene>
    <name evidence="2" type="ORF">Cph01nite_33930</name>
</gene>
<name>A0ABQ4DRQ2_9CELL</name>